<organism evidence="4 5">
    <name type="scientific">Corynebacterium provencense</name>
    <dbReference type="NCBI Taxonomy" id="1737425"/>
    <lineage>
        <taxon>Bacteria</taxon>
        <taxon>Bacillati</taxon>
        <taxon>Actinomycetota</taxon>
        <taxon>Actinomycetes</taxon>
        <taxon>Mycobacteriales</taxon>
        <taxon>Corynebacteriaceae</taxon>
        <taxon>Corynebacterium</taxon>
    </lineage>
</organism>
<feature type="region of interest" description="Disordered" evidence="1">
    <location>
        <begin position="135"/>
        <end position="173"/>
    </location>
</feature>
<feature type="transmembrane region" description="Helical" evidence="2">
    <location>
        <begin position="72"/>
        <end position="92"/>
    </location>
</feature>
<sequence>MLRRFTSAAAALLMLVAMTRIADRVADRISDDYASLLFYSFFAVEFGLMLLGVTGTERDYFGPRRHPVNRMFIAFSWVGITGGVVTMVVQGPGGGSPLWLAVIGGTSMFTGAMAGAVLAVSSSPWRDLLYSRRPDDDREHRYGREHRQVDSRQGDSRQGDSRYSGSGGPRQIP</sequence>
<name>A0A2Z3YVT4_9CORY</name>
<feature type="signal peptide" evidence="3">
    <location>
        <begin position="1"/>
        <end position="22"/>
    </location>
</feature>
<feature type="transmembrane region" description="Helical" evidence="2">
    <location>
        <begin position="98"/>
        <end position="120"/>
    </location>
</feature>
<dbReference type="RefSeq" id="WP_227871063.1">
    <property type="nucleotide sequence ID" value="NZ_CP024988.1"/>
</dbReference>
<keyword evidence="3" id="KW-0732">Signal</keyword>
<evidence type="ECO:0000256" key="1">
    <source>
        <dbReference type="SAM" id="MobiDB-lite"/>
    </source>
</evidence>
<dbReference type="AlphaFoldDB" id="A0A2Z3YVT4"/>
<evidence type="ECO:0000256" key="2">
    <source>
        <dbReference type="SAM" id="Phobius"/>
    </source>
</evidence>
<gene>
    <name evidence="4" type="ORF">Csp1_23600</name>
</gene>
<dbReference type="Proteomes" id="UP000247696">
    <property type="component" value="Chromosome"/>
</dbReference>
<reference evidence="5" key="1">
    <citation type="submission" date="2017-11" db="EMBL/GenBank/DDBJ databases">
        <title>Otitis media/interna in a cat caused by the recently described species Corynebacterium provencense.</title>
        <authorList>
            <person name="Kittl S."/>
            <person name="Brodard I."/>
            <person name="Rychener L."/>
            <person name="Jores J."/>
            <person name="Roosje P."/>
            <person name="Gobeli Brawand S."/>
        </authorList>
    </citation>
    <scope>NUCLEOTIDE SEQUENCE [LARGE SCALE GENOMIC DNA]</scope>
    <source>
        <strain evidence="5">17KM38</strain>
    </source>
</reference>
<dbReference type="EMBL" id="CP024988">
    <property type="protein sequence ID" value="AWT27110.1"/>
    <property type="molecule type" value="Genomic_DNA"/>
</dbReference>
<keyword evidence="2" id="KW-1133">Transmembrane helix</keyword>
<evidence type="ECO:0000256" key="3">
    <source>
        <dbReference type="SAM" id="SignalP"/>
    </source>
</evidence>
<dbReference type="KEGG" id="cpre:Csp1_23600"/>
<evidence type="ECO:0000313" key="5">
    <source>
        <dbReference type="Proteomes" id="UP000247696"/>
    </source>
</evidence>
<feature type="chain" id="PRO_5016384487" evidence="3">
    <location>
        <begin position="23"/>
        <end position="173"/>
    </location>
</feature>
<keyword evidence="5" id="KW-1185">Reference proteome</keyword>
<dbReference type="STRING" id="1737425.GCA_900049755_01510"/>
<accession>A0A2Z3YVT4</accession>
<feature type="transmembrane region" description="Helical" evidence="2">
    <location>
        <begin position="34"/>
        <end position="51"/>
    </location>
</feature>
<evidence type="ECO:0000313" key="4">
    <source>
        <dbReference type="EMBL" id="AWT27110.1"/>
    </source>
</evidence>
<keyword evidence="2" id="KW-0812">Transmembrane</keyword>
<feature type="compositionally biased region" description="Basic and acidic residues" evidence="1">
    <location>
        <begin position="135"/>
        <end position="160"/>
    </location>
</feature>
<proteinExistence type="predicted"/>
<keyword evidence="2" id="KW-0472">Membrane</keyword>
<protein>
    <submittedName>
        <fullName evidence="4">Uncharacterized protein</fullName>
    </submittedName>
</protein>